<organism evidence="2 3">
    <name type="scientific">Jaapia argillacea MUCL 33604</name>
    <dbReference type="NCBI Taxonomy" id="933084"/>
    <lineage>
        <taxon>Eukaryota</taxon>
        <taxon>Fungi</taxon>
        <taxon>Dikarya</taxon>
        <taxon>Basidiomycota</taxon>
        <taxon>Agaricomycotina</taxon>
        <taxon>Agaricomycetes</taxon>
        <taxon>Agaricomycetidae</taxon>
        <taxon>Jaapiales</taxon>
        <taxon>Jaapiaceae</taxon>
        <taxon>Jaapia</taxon>
    </lineage>
</organism>
<dbReference type="SUPFAM" id="SSF54373">
    <property type="entry name" value="FAD-linked reductases, C-terminal domain"/>
    <property type="match status" value="1"/>
</dbReference>
<gene>
    <name evidence="2" type="ORF">JAAARDRAFT_154248</name>
</gene>
<feature type="domain" description="Amine oxidase" evidence="1">
    <location>
        <begin position="52"/>
        <end position="510"/>
    </location>
</feature>
<dbReference type="OrthoDB" id="7777654at2759"/>
<dbReference type="Pfam" id="PF01593">
    <property type="entry name" value="Amino_oxidase"/>
    <property type="match status" value="1"/>
</dbReference>
<dbReference type="PANTHER" id="PTHR10742">
    <property type="entry name" value="FLAVIN MONOAMINE OXIDASE"/>
    <property type="match status" value="1"/>
</dbReference>
<dbReference type="GO" id="GO:0009063">
    <property type="term" value="P:amino acid catabolic process"/>
    <property type="evidence" value="ECO:0007669"/>
    <property type="project" value="TreeGrafter"/>
</dbReference>
<dbReference type="InterPro" id="IPR050281">
    <property type="entry name" value="Flavin_monoamine_oxidase"/>
</dbReference>
<dbReference type="AlphaFoldDB" id="A0A067Q8V7"/>
<dbReference type="Gene3D" id="1.10.10.1620">
    <property type="match status" value="1"/>
</dbReference>
<dbReference type="InterPro" id="IPR002937">
    <property type="entry name" value="Amino_oxidase"/>
</dbReference>
<evidence type="ECO:0000259" key="1">
    <source>
        <dbReference type="Pfam" id="PF01593"/>
    </source>
</evidence>
<dbReference type="Gene3D" id="3.90.660.10">
    <property type="match status" value="1"/>
</dbReference>
<accession>A0A067Q8V7</accession>
<dbReference type="InParanoid" id="A0A067Q8V7"/>
<dbReference type="InterPro" id="IPR036188">
    <property type="entry name" value="FAD/NAD-bd_sf"/>
</dbReference>
<sequence>MTSIRDLYGKHILQTHQEQLRAQWGVDLPLIQPRPGPMHGAIKIGIVGAGAAGLFAAMLLESLRPHGFDYEILEADKRVGGRLLTHHFKHGLENDYYDVGAMRFPDIPFMKIVFDLIGNNINFFNNKALTNDELDEAYKAGNPDPFNTGILLPGGPGAMTDNVFNRFKIPLADDFKKGWAELMKYDKYTTREYMTSDFPGPGYPDDVVSQLELFSSATSLYDCAFAESIMDSLDFSYPLKPCDPPIEWYCIQGGAERIAEGMYKKLNPSKVHLKKRVTAIEPVWDPANPKGPAELVNVQTKDGTHTYKHVISTLPFGSLRMVDTTQCHFPYRLQSAIRALHYDDAAKVAIQFKTRWWEQPPYNQVGGVSSTDRPTRTVVYPSYGIGKEEGATIIVSYTWAQDALRLGSLVGKEDRLIEGILKDLAVMHGVKDWKLLQEMVVAHHAFNWYHEPKVAGAFALFGPGQFSGVYTEVTKPFGGVVHWAGEATSVHHAWLLGALNSAYRAVVQILKAEGRKDFIKTVLEKEWGRCEELDLKLVEQQVALGQYPEKPMGQ</sequence>
<reference evidence="3" key="1">
    <citation type="journal article" date="2014" name="Proc. Natl. Acad. Sci. U.S.A.">
        <title>Extensive sampling of basidiomycete genomes demonstrates inadequacy of the white-rot/brown-rot paradigm for wood decay fungi.</title>
        <authorList>
            <person name="Riley R."/>
            <person name="Salamov A.A."/>
            <person name="Brown D.W."/>
            <person name="Nagy L.G."/>
            <person name="Floudas D."/>
            <person name="Held B.W."/>
            <person name="Levasseur A."/>
            <person name="Lombard V."/>
            <person name="Morin E."/>
            <person name="Otillar R."/>
            <person name="Lindquist E.A."/>
            <person name="Sun H."/>
            <person name="LaButti K.M."/>
            <person name="Schmutz J."/>
            <person name="Jabbour D."/>
            <person name="Luo H."/>
            <person name="Baker S.E."/>
            <person name="Pisabarro A.G."/>
            <person name="Walton J.D."/>
            <person name="Blanchette R.A."/>
            <person name="Henrissat B."/>
            <person name="Martin F."/>
            <person name="Cullen D."/>
            <person name="Hibbett D.S."/>
            <person name="Grigoriev I.V."/>
        </authorList>
    </citation>
    <scope>NUCLEOTIDE SEQUENCE [LARGE SCALE GENOMIC DNA]</scope>
    <source>
        <strain evidence="3">MUCL 33604</strain>
    </source>
</reference>
<name>A0A067Q8V7_9AGAM</name>
<dbReference type="Gene3D" id="3.50.50.60">
    <property type="entry name" value="FAD/NAD(P)-binding domain"/>
    <property type="match status" value="1"/>
</dbReference>
<keyword evidence="3" id="KW-1185">Reference proteome</keyword>
<proteinExistence type="predicted"/>
<dbReference type="STRING" id="933084.A0A067Q8V7"/>
<evidence type="ECO:0000313" key="3">
    <source>
        <dbReference type="Proteomes" id="UP000027265"/>
    </source>
</evidence>
<evidence type="ECO:0000313" key="2">
    <source>
        <dbReference type="EMBL" id="KDQ59031.1"/>
    </source>
</evidence>
<dbReference type="Proteomes" id="UP000027265">
    <property type="component" value="Unassembled WGS sequence"/>
</dbReference>
<dbReference type="GO" id="GO:0001716">
    <property type="term" value="F:L-amino-acid oxidase activity"/>
    <property type="evidence" value="ECO:0007669"/>
    <property type="project" value="TreeGrafter"/>
</dbReference>
<dbReference type="HOGENOM" id="CLU_004498_8_1_1"/>
<dbReference type="EMBL" id="KL197716">
    <property type="protein sequence ID" value="KDQ59031.1"/>
    <property type="molecule type" value="Genomic_DNA"/>
</dbReference>
<protein>
    <recommendedName>
        <fullName evidence="1">Amine oxidase domain-containing protein</fullName>
    </recommendedName>
</protein>
<dbReference type="SUPFAM" id="SSF51905">
    <property type="entry name" value="FAD/NAD(P)-binding domain"/>
    <property type="match status" value="1"/>
</dbReference>
<dbReference type="PANTHER" id="PTHR10742:SF342">
    <property type="entry name" value="AMINE OXIDASE"/>
    <property type="match status" value="1"/>
</dbReference>